<dbReference type="AlphaFoldDB" id="A0A9I9EDP0"/>
<dbReference type="PANTHER" id="PTHR11593">
    <property type="entry name" value="60S RIBOSOMAL PROTEIN L17"/>
    <property type="match status" value="1"/>
</dbReference>
<dbReference type="GO" id="GO:0003735">
    <property type="term" value="F:structural constituent of ribosome"/>
    <property type="evidence" value="ECO:0007669"/>
    <property type="project" value="InterPro"/>
</dbReference>
<sequence length="215" mass="23897">MTPANLCHYASSTSVTVSGLRRSLCHQSLCHPRPTFRSTSVAVYRSLTFQCQSRRSIRGSIDPNMKFRLRLKLASRWTLQLFILSARHSNGQGRWPIKSANFILDLLKNAGNNVKVKGLDVDSLIASHIQVNQAQKVNIVVHLYVLNACLKAFKISLVGVLKLMNVMIKLILPISGVGGYCFSNSPTLSHRDTMSFADLDAESSCLFRISLFPFG</sequence>
<proteinExistence type="predicted"/>
<dbReference type="PANTHER" id="PTHR11593:SF10">
    <property type="entry name" value="60S RIBOSOMAL PROTEIN L17"/>
    <property type="match status" value="1"/>
</dbReference>
<evidence type="ECO:0000313" key="1">
    <source>
        <dbReference type="EnsemblPlants" id="MELO3C032116.2.1"/>
    </source>
</evidence>
<dbReference type="InterPro" id="IPR036394">
    <property type="entry name" value="Ribosomal_uL22_sf"/>
</dbReference>
<dbReference type="Gramene" id="MELO3C032116.2.1">
    <property type="protein sequence ID" value="MELO3C032116.2.1"/>
    <property type="gene ID" value="MELO3C032116.2"/>
</dbReference>
<protein>
    <submittedName>
        <fullName evidence="1">Uncharacterized protein</fullName>
    </submittedName>
</protein>
<accession>A0A9I9EDP0</accession>
<dbReference type="EnsemblPlants" id="MELO3C032116.2.1">
    <property type="protein sequence ID" value="MELO3C032116.2.1"/>
    <property type="gene ID" value="MELO3C032116.2"/>
</dbReference>
<dbReference type="InterPro" id="IPR005721">
    <property type="entry name" value="Ribosomal_uL22_euk/arc"/>
</dbReference>
<organism evidence="1">
    <name type="scientific">Cucumis melo</name>
    <name type="common">Muskmelon</name>
    <dbReference type="NCBI Taxonomy" id="3656"/>
    <lineage>
        <taxon>Eukaryota</taxon>
        <taxon>Viridiplantae</taxon>
        <taxon>Streptophyta</taxon>
        <taxon>Embryophyta</taxon>
        <taxon>Tracheophyta</taxon>
        <taxon>Spermatophyta</taxon>
        <taxon>Magnoliopsida</taxon>
        <taxon>eudicotyledons</taxon>
        <taxon>Gunneridae</taxon>
        <taxon>Pentapetalae</taxon>
        <taxon>rosids</taxon>
        <taxon>fabids</taxon>
        <taxon>Cucurbitales</taxon>
        <taxon>Cucurbitaceae</taxon>
        <taxon>Benincaseae</taxon>
        <taxon>Cucumis</taxon>
    </lineage>
</organism>
<dbReference type="Gene3D" id="3.90.470.10">
    <property type="entry name" value="Ribosomal protein L22/L17"/>
    <property type="match status" value="1"/>
</dbReference>
<dbReference type="SUPFAM" id="SSF54843">
    <property type="entry name" value="Ribosomal protein L22"/>
    <property type="match status" value="1"/>
</dbReference>
<reference evidence="1" key="1">
    <citation type="submission" date="2023-03" db="UniProtKB">
        <authorList>
            <consortium name="EnsemblPlants"/>
        </authorList>
    </citation>
    <scope>IDENTIFICATION</scope>
</reference>
<name>A0A9I9EDP0_CUCME</name>
<dbReference type="GO" id="GO:0022625">
    <property type="term" value="C:cytosolic large ribosomal subunit"/>
    <property type="evidence" value="ECO:0007669"/>
    <property type="project" value="TreeGrafter"/>
</dbReference>
<dbReference type="GO" id="GO:0002181">
    <property type="term" value="P:cytoplasmic translation"/>
    <property type="evidence" value="ECO:0007669"/>
    <property type="project" value="TreeGrafter"/>
</dbReference>